<keyword evidence="1" id="KW-0175">Coiled coil</keyword>
<dbReference type="RefSeq" id="WP_163588835.1">
    <property type="nucleotide sequence ID" value="NZ_CP040855.1"/>
</dbReference>
<gene>
    <name evidence="2" type="ORF">FEE39_09465</name>
    <name evidence="3" type="ORF">FEE39_09490</name>
</gene>
<evidence type="ECO:0000256" key="1">
    <source>
        <dbReference type="SAM" id="Coils"/>
    </source>
</evidence>
<evidence type="ECO:0000313" key="2">
    <source>
        <dbReference type="EMBL" id="QIA88468.1"/>
    </source>
</evidence>
<dbReference type="AlphaFoldDB" id="A0A9X7TAV2"/>
<geneLocation type="plasmid" evidence="2 4">
    <name>unnamed1</name>
</geneLocation>
<proteinExistence type="predicted"/>
<organism evidence="2 4">
    <name type="scientific">Lactobacillus johnsonii</name>
    <dbReference type="NCBI Taxonomy" id="33959"/>
    <lineage>
        <taxon>Bacteria</taxon>
        <taxon>Bacillati</taxon>
        <taxon>Bacillota</taxon>
        <taxon>Bacilli</taxon>
        <taxon>Lactobacillales</taxon>
        <taxon>Lactobacillaceae</taxon>
        <taxon>Lactobacillus</taxon>
    </lineage>
</organism>
<feature type="coiled-coil region" evidence="1">
    <location>
        <begin position="81"/>
        <end position="112"/>
    </location>
</feature>
<sequence>MPREWRPKKIGKLKYNKKSQKTLDEWFVKYASPTILEKKLKLSRASIYRYKKEIQEKEATLQDLVTVTMYAELIKLETADYEAYLKSMSKLVEEKEEKKRQIAEIDEELKSKGFGNLDLPKTIAATQKKDVKKEKNFAQLLLLEQSGDAKKISNARSEIRKLSREDRKKYYQYKGEHKDE</sequence>
<dbReference type="EMBL" id="CP040855">
    <property type="protein sequence ID" value="QIA88473.1"/>
    <property type="molecule type" value="Genomic_DNA"/>
</dbReference>
<reference evidence="2 4" key="1">
    <citation type="submission" date="2019-06" db="EMBL/GenBank/DDBJ databases">
        <title>Whole genome sequencing of Lactobacillus johnsonii strain G2A.</title>
        <authorList>
            <person name="Conlan S."/>
            <person name="Thomas P.J."/>
            <person name="Mullikin J."/>
            <person name="Singer J."/>
            <person name="Weaver C."/>
            <person name="Segre J.A."/>
        </authorList>
    </citation>
    <scope>NUCLEOTIDE SEQUENCE [LARGE SCALE GENOMIC DNA]</scope>
    <source>
        <strain evidence="2 4">G2A</strain>
        <plasmid evidence="2 4">unnamed1</plasmid>
    </source>
</reference>
<dbReference type="Proteomes" id="UP000464749">
    <property type="component" value="Plasmid unnamed1"/>
</dbReference>
<evidence type="ECO:0000313" key="3">
    <source>
        <dbReference type="EMBL" id="QIA88473.1"/>
    </source>
</evidence>
<keyword evidence="2" id="KW-0614">Plasmid</keyword>
<protein>
    <submittedName>
        <fullName evidence="2">Uncharacterized protein</fullName>
    </submittedName>
</protein>
<accession>A0A9X7TAV2</accession>
<evidence type="ECO:0000313" key="4">
    <source>
        <dbReference type="Proteomes" id="UP000464749"/>
    </source>
</evidence>
<dbReference type="EMBL" id="CP040855">
    <property type="protein sequence ID" value="QIA88468.1"/>
    <property type="molecule type" value="Genomic_DNA"/>
</dbReference>
<name>A0A9X7TAV2_LACJH</name>